<gene>
    <name evidence="2" type="ORF">COW88_03555</name>
</gene>
<dbReference type="InterPro" id="IPR023577">
    <property type="entry name" value="CYTH_domain"/>
</dbReference>
<feature type="domain" description="CYTH" evidence="1">
    <location>
        <begin position="7"/>
        <end position="179"/>
    </location>
</feature>
<dbReference type="Gene3D" id="2.40.320.10">
    <property type="entry name" value="Hypothetical Protein Pfu-838710-001"/>
    <property type="match status" value="1"/>
</dbReference>
<dbReference type="InterPro" id="IPR033469">
    <property type="entry name" value="CYTH-like_dom_sf"/>
</dbReference>
<protein>
    <recommendedName>
        <fullName evidence="1">CYTH domain-containing protein</fullName>
    </recommendedName>
</protein>
<name>A0A2H0CSS1_9BACT</name>
<accession>A0A2H0CSS1</accession>
<dbReference type="EMBL" id="PCTL01000034">
    <property type="protein sequence ID" value="PIP72973.1"/>
    <property type="molecule type" value="Genomic_DNA"/>
</dbReference>
<evidence type="ECO:0000259" key="1">
    <source>
        <dbReference type="Pfam" id="PF01928"/>
    </source>
</evidence>
<comment type="caution">
    <text evidence="2">The sequence shown here is derived from an EMBL/GenBank/DDBJ whole genome shotgun (WGS) entry which is preliminary data.</text>
</comment>
<evidence type="ECO:0000313" key="3">
    <source>
        <dbReference type="Proteomes" id="UP000230638"/>
    </source>
</evidence>
<proteinExistence type="predicted"/>
<dbReference type="PANTHER" id="PTHR14586">
    <property type="entry name" value="THIAMINE-TRIPHOSPHATASE"/>
    <property type="match status" value="1"/>
</dbReference>
<dbReference type="GO" id="GO:0042357">
    <property type="term" value="P:thiamine diphosphate metabolic process"/>
    <property type="evidence" value="ECO:0007669"/>
    <property type="project" value="TreeGrafter"/>
</dbReference>
<dbReference type="PANTHER" id="PTHR14586:SF1">
    <property type="entry name" value="THIAMINE-TRIPHOSPHATASE"/>
    <property type="match status" value="1"/>
</dbReference>
<reference evidence="2 3" key="1">
    <citation type="submission" date="2017-09" db="EMBL/GenBank/DDBJ databases">
        <title>Depth-based differentiation of microbial function through sediment-hosted aquifers and enrichment of novel symbionts in the deep terrestrial subsurface.</title>
        <authorList>
            <person name="Probst A.J."/>
            <person name="Ladd B."/>
            <person name="Jarett J.K."/>
            <person name="Geller-Mcgrath D.E."/>
            <person name="Sieber C.M."/>
            <person name="Emerson J.B."/>
            <person name="Anantharaman K."/>
            <person name="Thomas B.C."/>
            <person name="Malmstrom R."/>
            <person name="Stieglmeier M."/>
            <person name="Klingl A."/>
            <person name="Woyke T."/>
            <person name="Ryan C.M."/>
            <person name="Banfield J.F."/>
        </authorList>
    </citation>
    <scope>NUCLEOTIDE SEQUENCE [LARGE SCALE GENOMIC DNA]</scope>
    <source>
        <strain evidence="2">CG22_combo_CG10-13_8_21_14_all_47_15</strain>
    </source>
</reference>
<dbReference type="AlphaFoldDB" id="A0A2H0CSS1"/>
<dbReference type="Pfam" id="PF01928">
    <property type="entry name" value="CYTH"/>
    <property type="match status" value="1"/>
</dbReference>
<dbReference type="GO" id="GO:0050333">
    <property type="term" value="F:thiamine triphosphate phosphatase activity"/>
    <property type="evidence" value="ECO:0007669"/>
    <property type="project" value="InterPro"/>
</dbReference>
<sequence length="232" mass="26460">MMTGKTIEFERKIKPETLSDVKIIVDESTFAGRFRQDDTYYDNIDAGYLLLSRGCWLRVRKETDRKGKHISSFGLKVPRDGCLGRLSAYEELSSLDAHGALAIRWHLGISKHAPLSGRLLCFYGYAPVVRFQTVRDVYRIAGDPTFTLCVDRTIGCPVRKDGARFTYEVIEVEKIVHTTGMVRMAEKMVLQFLDKKAARGARFTNAVGGKVAQYLKFYEPELYKKFFLQHIG</sequence>
<dbReference type="Proteomes" id="UP000230638">
    <property type="component" value="Unassembled WGS sequence"/>
</dbReference>
<evidence type="ECO:0000313" key="2">
    <source>
        <dbReference type="EMBL" id="PIP72973.1"/>
    </source>
</evidence>
<dbReference type="SUPFAM" id="SSF55154">
    <property type="entry name" value="CYTH-like phosphatases"/>
    <property type="match status" value="1"/>
</dbReference>
<dbReference type="InterPro" id="IPR039582">
    <property type="entry name" value="THTPA"/>
</dbReference>
<organism evidence="2 3">
    <name type="scientific">Candidatus Lloydbacteria bacterium CG22_combo_CG10-13_8_21_14_all_47_15</name>
    <dbReference type="NCBI Taxonomy" id="1974635"/>
    <lineage>
        <taxon>Bacteria</taxon>
        <taxon>Candidatus Lloydiibacteriota</taxon>
    </lineage>
</organism>
<dbReference type="GO" id="GO:0000287">
    <property type="term" value="F:magnesium ion binding"/>
    <property type="evidence" value="ECO:0007669"/>
    <property type="project" value="TreeGrafter"/>
</dbReference>